<accession>A0A7J7TEP3</accession>
<feature type="compositionally biased region" description="Basic and acidic residues" evidence="1">
    <location>
        <begin position="14"/>
        <end position="23"/>
    </location>
</feature>
<gene>
    <name evidence="2" type="ORF">mRhiFer1_008955</name>
</gene>
<reference evidence="2 3" key="1">
    <citation type="journal article" date="2020" name="Nature">
        <title>Six reference-quality genomes reveal evolution of bat adaptations.</title>
        <authorList>
            <person name="Jebb D."/>
            <person name="Huang Z."/>
            <person name="Pippel M."/>
            <person name="Hughes G.M."/>
            <person name="Lavrichenko K."/>
            <person name="Devanna P."/>
            <person name="Winkler S."/>
            <person name="Jermiin L.S."/>
            <person name="Skirmuntt E.C."/>
            <person name="Katzourakis A."/>
            <person name="Burkitt-Gray L."/>
            <person name="Ray D.A."/>
            <person name="Sullivan K.A.M."/>
            <person name="Roscito J.G."/>
            <person name="Kirilenko B.M."/>
            <person name="Davalos L.M."/>
            <person name="Corthals A.P."/>
            <person name="Power M.L."/>
            <person name="Jones G."/>
            <person name="Ransome R.D."/>
            <person name="Dechmann D.K.N."/>
            <person name="Locatelli A.G."/>
            <person name="Puechmaille S.J."/>
            <person name="Fedrigo O."/>
            <person name="Jarvis E.D."/>
            <person name="Hiller M."/>
            <person name="Vernes S.C."/>
            <person name="Myers E.W."/>
            <person name="Teeling E.C."/>
        </authorList>
    </citation>
    <scope>NUCLEOTIDE SEQUENCE [LARGE SCALE GENOMIC DNA]</scope>
    <source>
        <strain evidence="2">MRhiFer1</strain>
        <tissue evidence="2">Lung</tissue>
    </source>
</reference>
<evidence type="ECO:0000313" key="3">
    <source>
        <dbReference type="Proteomes" id="UP000585614"/>
    </source>
</evidence>
<dbReference type="AlphaFoldDB" id="A0A7J7TEP3"/>
<protein>
    <submittedName>
        <fullName evidence="2">Uncharacterized protein</fullName>
    </submittedName>
</protein>
<evidence type="ECO:0000313" key="2">
    <source>
        <dbReference type="EMBL" id="KAF6298920.1"/>
    </source>
</evidence>
<dbReference type="Proteomes" id="UP000585614">
    <property type="component" value="Unassembled WGS sequence"/>
</dbReference>
<comment type="caution">
    <text evidence="2">The sequence shown here is derived from an EMBL/GenBank/DDBJ whole genome shotgun (WGS) entry which is preliminary data.</text>
</comment>
<name>A0A7J7TEP3_RHIFE</name>
<sequence length="138" mass="14520">MRKVDHSVWTPGKEGSRCPGDRVGTRKEEPFLAGCFILVPTSLSTPSSEPPLVPLIVPADANPHPGHSHALPCSARDTSSYPLAPAPLLPCKGGFKPHCPVCCHEAPSAISQGRALCPLYMRLHDGSAGALLSPQTPN</sequence>
<dbReference type="EMBL" id="JACAGC010000020">
    <property type="protein sequence ID" value="KAF6298920.1"/>
    <property type="molecule type" value="Genomic_DNA"/>
</dbReference>
<feature type="region of interest" description="Disordered" evidence="1">
    <location>
        <begin position="1"/>
        <end position="23"/>
    </location>
</feature>
<proteinExistence type="predicted"/>
<evidence type="ECO:0000256" key="1">
    <source>
        <dbReference type="SAM" id="MobiDB-lite"/>
    </source>
</evidence>
<organism evidence="2 3">
    <name type="scientific">Rhinolophus ferrumequinum</name>
    <name type="common">Greater horseshoe bat</name>
    <dbReference type="NCBI Taxonomy" id="59479"/>
    <lineage>
        <taxon>Eukaryota</taxon>
        <taxon>Metazoa</taxon>
        <taxon>Chordata</taxon>
        <taxon>Craniata</taxon>
        <taxon>Vertebrata</taxon>
        <taxon>Euteleostomi</taxon>
        <taxon>Mammalia</taxon>
        <taxon>Eutheria</taxon>
        <taxon>Laurasiatheria</taxon>
        <taxon>Chiroptera</taxon>
        <taxon>Yinpterochiroptera</taxon>
        <taxon>Rhinolophoidea</taxon>
        <taxon>Rhinolophidae</taxon>
        <taxon>Rhinolophinae</taxon>
        <taxon>Rhinolophus</taxon>
    </lineage>
</organism>